<comment type="caution">
    <text evidence="1">The sequence shown here is derived from an EMBL/GenBank/DDBJ whole genome shotgun (WGS) entry which is preliminary data.</text>
</comment>
<dbReference type="Proteomes" id="UP000076858">
    <property type="component" value="Unassembled WGS sequence"/>
</dbReference>
<feature type="non-terminal residue" evidence="1">
    <location>
        <position position="65"/>
    </location>
</feature>
<sequence length="65" mass="7749">MRTIDVLADPLFVDELRLIFDITSCRRSRSFQNKQNKNSRWDYGEDTNTMSTLFTRKNKRKCACL</sequence>
<proteinExistence type="predicted"/>
<name>A0A164GW64_9CRUS</name>
<reference evidence="1 2" key="1">
    <citation type="submission" date="2016-03" db="EMBL/GenBank/DDBJ databases">
        <title>EvidentialGene: Evidence-directed Construction of Genes on Genomes.</title>
        <authorList>
            <person name="Gilbert D.G."/>
            <person name="Choi J.-H."/>
            <person name="Mockaitis K."/>
            <person name="Colbourne J."/>
            <person name="Pfrender M."/>
        </authorList>
    </citation>
    <scope>NUCLEOTIDE SEQUENCE [LARGE SCALE GENOMIC DNA]</scope>
    <source>
        <strain evidence="1 2">Xinb3</strain>
        <tissue evidence="1">Complete organism</tissue>
    </source>
</reference>
<accession>A0A164GW64</accession>
<organism evidence="1 2">
    <name type="scientific">Daphnia magna</name>
    <dbReference type="NCBI Taxonomy" id="35525"/>
    <lineage>
        <taxon>Eukaryota</taxon>
        <taxon>Metazoa</taxon>
        <taxon>Ecdysozoa</taxon>
        <taxon>Arthropoda</taxon>
        <taxon>Crustacea</taxon>
        <taxon>Branchiopoda</taxon>
        <taxon>Diplostraca</taxon>
        <taxon>Cladocera</taxon>
        <taxon>Anomopoda</taxon>
        <taxon>Daphniidae</taxon>
        <taxon>Daphnia</taxon>
    </lineage>
</organism>
<evidence type="ECO:0000313" key="2">
    <source>
        <dbReference type="Proteomes" id="UP000076858"/>
    </source>
</evidence>
<keyword evidence="2" id="KW-1185">Reference proteome</keyword>
<dbReference type="EMBL" id="LRGB01013656">
    <property type="protein sequence ID" value="KZR99427.1"/>
    <property type="molecule type" value="Genomic_DNA"/>
</dbReference>
<protein>
    <submittedName>
        <fullName evidence="1">Uncharacterized protein</fullName>
    </submittedName>
</protein>
<dbReference type="AlphaFoldDB" id="A0A164GW64"/>
<gene>
    <name evidence="1" type="ORF">APZ42_004702</name>
</gene>
<evidence type="ECO:0000313" key="1">
    <source>
        <dbReference type="EMBL" id="KZR99427.1"/>
    </source>
</evidence>